<keyword evidence="1" id="KW-0472">Membrane</keyword>
<evidence type="ECO:0000313" key="3">
    <source>
        <dbReference type="Proteomes" id="UP000282311"/>
    </source>
</evidence>
<organism evidence="2 3">
    <name type="scientific">Paenibacillus ginsengarvi</name>
    <dbReference type="NCBI Taxonomy" id="400777"/>
    <lineage>
        <taxon>Bacteria</taxon>
        <taxon>Bacillati</taxon>
        <taxon>Bacillota</taxon>
        <taxon>Bacilli</taxon>
        <taxon>Bacillales</taxon>
        <taxon>Paenibacillaceae</taxon>
        <taxon>Paenibacillus</taxon>
    </lineage>
</organism>
<proteinExistence type="predicted"/>
<feature type="transmembrane region" description="Helical" evidence="1">
    <location>
        <begin position="21"/>
        <end position="43"/>
    </location>
</feature>
<evidence type="ECO:0000313" key="2">
    <source>
        <dbReference type="EMBL" id="RKN64434.1"/>
    </source>
</evidence>
<dbReference type="RefSeq" id="WP_120751687.1">
    <property type="nucleotide sequence ID" value="NZ_RBAH01000042.1"/>
</dbReference>
<reference evidence="2 3" key="1">
    <citation type="journal article" date="2007" name="Int. J. Syst. Evol. Microbiol.">
        <title>Paenibacillus ginsengarvi sp. nov., isolated from soil from ginseng cultivation.</title>
        <authorList>
            <person name="Yoon M.H."/>
            <person name="Ten L.N."/>
            <person name="Im W.T."/>
        </authorList>
    </citation>
    <scope>NUCLEOTIDE SEQUENCE [LARGE SCALE GENOMIC DNA]</scope>
    <source>
        <strain evidence="2 3">KCTC 13059</strain>
    </source>
</reference>
<protein>
    <submittedName>
        <fullName evidence="2">Uncharacterized protein</fullName>
    </submittedName>
</protein>
<name>A0A3B0AVZ1_9BACL</name>
<feature type="transmembrane region" description="Helical" evidence="1">
    <location>
        <begin position="163"/>
        <end position="183"/>
    </location>
</feature>
<feature type="transmembrane region" description="Helical" evidence="1">
    <location>
        <begin position="49"/>
        <end position="70"/>
    </location>
</feature>
<dbReference type="EMBL" id="RBAH01000042">
    <property type="protein sequence ID" value="RKN64434.1"/>
    <property type="molecule type" value="Genomic_DNA"/>
</dbReference>
<sequence length="738" mass="84199">MASLWRHIGYEWKMMARSAMLWVIIILFVGVVLLFSIGGMYTAYRNSGYTAVLSSSYLFFLYFMGMMMAVDSSRREQIEATDVLRGTLPYSSARWLFGRWLALLLPFTLLSWYPLFLFISGMFPFIAVPGVSAGIIYLASLAVPMWFVVSVGFFIGDRIPGRWSYLVAILFYLVFAYGIHLWIMGRPSAGIALFDLAGYVHLFEGSDFSLFWGFYTDSQHWLHRLFYLAIAIVILAATLMRHSRGRRERGVPYYAAAGVIALLLVVVIPWMYFAAAERRYIAASQVQEDYARFAGAVNTSTNITPVSYRMKIGFGSSGTLRVTADIEFQADSTSKPNHRFTGMSEIELYLDRLFTVKQVRLDGEQVDWEEGSIPGAIKVRAQIPAESAYLLTVEYEGAVVQWSTAKGMYGGDKVVRRAYASTRDLLLPANMIWYPMTAAQLRKQGDLQQMNFNQLPQPVRTNGPAIQYELEIASKSPMPIVCSDSTDRSSTKQGSNWITMIKAQSRDSLTLIGGPFELVQASGERSEVMLIASTLADRSVARQTAANTAKLLDRTYAFMDRTRELHGLPINMPDKVTLVPIHTGQSLLYIKDPYQQLYAAKATTHIQNGWLEVDESYPSGFEASEWLLLWQWLESLQIEDTINAPMKEFYHLLKEYVMSDTEPPIHREARGMMFRYERIYNHLGREQFERFMWDFYRRLAEIGSQFGLIDRSPDTKRETQREIDLQILQYLISQEGSR</sequence>
<feature type="transmembrane region" description="Helical" evidence="1">
    <location>
        <begin position="251"/>
        <end position="273"/>
    </location>
</feature>
<keyword evidence="1" id="KW-1133">Transmembrane helix</keyword>
<feature type="transmembrane region" description="Helical" evidence="1">
    <location>
        <begin position="100"/>
        <end position="123"/>
    </location>
</feature>
<keyword evidence="3" id="KW-1185">Reference proteome</keyword>
<accession>A0A3B0AVZ1</accession>
<feature type="transmembrane region" description="Helical" evidence="1">
    <location>
        <begin position="135"/>
        <end position="156"/>
    </location>
</feature>
<dbReference type="OrthoDB" id="2620511at2"/>
<gene>
    <name evidence="2" type="ORF">D7M11_33790</name>
</gene>
<dbReference type="Proteomes" id="UP000282311">
    <property type="component" value="Unassembled WGS sequence"/>
</dbReference>
<keyword evidence="1" id="KW-0812">Transmembrane</keyword>
<feature type="transmembrane region" description="Helical" evidence="1">
    <location>
        <begin position="221"/>
        <end position="239"/>
    </location>
</feature>
<evidence type="ECO:0000256" key="1">
    <source>
        <dbReference type="SAM" id="Phobius"/>
    </source>
</evidence>
<comment type="caution">
    <text evidence="2">The sequence shown here is derived from an EMBL/GenBank/DDBJ whole genome shotgun (WGS) entry which is preliminary data.</text>
</comment>
<dbReference type="AlphaFoldDB" id="A0A3B0AVZ1"/>